<dbReference type="Proteomes" id="UP001169862">
    <property type="component" value="Unassembled WGS sequence"/>
</dbReference>
<sequence length="124" mass="14109">MSQILTKLDKLSGSECSVLFSGTKPIASSFPKDKLLYLKLGHQAFTLIFKQATKTNPDYDEAHIQIGHYRLMCYRVNDTSLFIALLPERSEIHKAQRVLRESRPLFIKMIAKLTQASDKLKPAN</sequence>
<reference evidence="1" key="1">
    <citation type="submission" date="2023-07" db="EMBL/GenBank/DDBJ databases">
        <title>Genome content predicts the carbon catabolic preferences of heterotrophic bacteria.</title>
        <authorList>
            <person name="Gralka M."/>
        </authorList>
    </citation>
    <scope>NUCLEOTIDE SEQUENCE</scope>
    <source>
        <strain evidence="1">I2M16</strain>
    </source>
</reference>
<evidence type="ECO:0000313" key="2">
    <source>
        <dbReference type="Proteomes" id="UP001169862"/>
    </source>
</evidence>
<dbReference type="EMBL" id="JAUOPG010000002">
    <property type="protein sequence ID" value="MDO6452752.1"/>
    <property type="molecule type" value="Genomic_DNA"/>
</dbReference>
<dbReference type="RefSeq" id="WP_215152385.1">
    <property type="nucleotide sequence ID" value="NZ_JAHHDZ010000015.1"/>
</dbReference>
<comment type="caution">
    <text evidence="1">The sequence shown here is derived from an EMBL/GenBank/DDBJ whole genome shotgun (WGS) entry which is preliminary data.</text>
</comment>
<gene>
    <name evidence="1" type="ORF">Q4490_04160</name>
</gene>
<proteinExistence type="predicted"/>
<protein>
    <recommendedName>
        <fullName evidence="3">Roadblock/LAMTOR2 domain-containing protein</fullName>
    </recommendedName>
</protein>
<evidence type="ECO:0000313" key="1">
    <source>
        <dbReference type="EMBL" id="MDO6452752.1"/>
    </source>
</evidence>
<dbReference type="AlphaFoldDB" id="A0AAW7XI57"/>
<organism evidence="1 2">
    <name type="scientific">Neptunomonas phycophila</name>
    <dbReference type="NCBI Taxonomy" id="1572645"/>
    <lineage>
        <taxon>Bacteria</taxon>
        <taxon>Pseudomonadati</taxon>
        <taxon>Pseudomonadota</taxon>
        <taxon>Gammaproteobacteria</taxon>
        <taxon>Oceanospirillales</taxon>
        <taxon>Oceanospirillaceae</taxon>
        <taxon>Neptunomonas</taxon>
    </lineage>
</organism>
<name>A0AAW7XI57_9GAMM</name>
<accession>A0AAW7XI57</accession>
<evidence type="ECO:0008006" key="3">
    <source>
        <dbReference type="Google" id="ProtNLM"/>
    </source>
</evidence>